<organism evidence="1 2">
    <name type="scientific">Cohnella yongneupensis</name>
    <dbReference type="NCBI Taxonomy" id="425006"/>
    <lineage>
        <taxon>Bacteria</taxon>
        <taxon>Bacillati</taxon>
        <taxon>Bacillota</taxon>
        <taxon>Bacilli</taxon>
        <taxon>Bacillales</taxon>
        <taxon>Paenibacillaceae</taxon>
        <taxon>Cohnella</taxon>
    </lineage>
</organism>
<dbReference type="EMBL" id="JBHSNC010000012">
    <property type="protein sequence ID" value="MFC5528712.1"/>
    <property type="molecule type" value="Genomic_DNA"/>
</dbReference>
<reference evidence="2" key="1">
    <citation type="journal article" date="2019" name="Int. J. Syst. Evol. Microbiol.">
        <title>The Global Catalogue of Microorganisms (GCM) 10K type strain sequencing project: providing services to taxonomists for standard genome sequencing and annotation.</title>
        <authorList>
            <consortium name="The Broad Institute Genomics Platform"/>
            <consortium name="The Broad Institute Genome Sequencing Center for Infectious Disease"/>
            <person name="Wu L."/>
            <person name="Ma J."/>
        </authorList>
    </citation>
    <scope>NUCLEOTIDE SEQUENCE [LARGE SCALE GENOMIC DNA]</scope>
    <source>
        <strain evidence="2">CGMCC 1.18578</strain>
    </source>
</reference>
<dbReference type="InterPro" id="IPR014962">
    <property type="entry name" value="YolD"/>
</dbReference>
<evidence type="ECO:0000313" key="2">
    <source>
        <dbReference type="Proteomes" id="UP001596108"/>
    </source>
</evidence>
<dbReference type="Pfam" id="PF08863">
    <property type="entry name" value="YolD"/>
    <property type="match status" value="1"/>
</dbReference>
<protein>
    <submittedName>
        <fullName evidence="1">YolD-like family protein</fullName>
    </submittedName>
</protein>
<name>A0ABW0QXG7_9BACL</name>
<keyword evidence="2" id="KW-1185">Reference proteome</keyword>
<sequence>MTKKLENNGLWESSRMMLPEHKERIIALNNRPERRSKPMLDPQRWEEINDRLSVACQTGEEITLLLWEPEADRTVSGAIVKLDLLAYRIFIGGQWVKLASIVEVSG</sequence>
<accession>A0ABW0QXG7</accession>
<evidence type="ECO:0000313" key="1">
    <source>
        <dbReference type="EMBL" id="MFC5528712.1"/>
    </source>
</evidence>
<dbReference type="Proteomes" id="UP001596108">
    <property type="component" value="Unassembled WGS sequence"/>
</dbReference>
<dbReference type="RefSeq" id="WP_378110573.1">
    <property type="nucleotide sequence ID" value="NZ_JBHSNC010000012.1"/>
</dbReference>
<proteinExistence type="predicted"/>
<gene>
    <name evidence="1" type="ORF">ACFPQ4_04490</name>
</gene>
<comment type="caution">
    <text evidence="1">The sequence shown here is derived from an EMBL/GenBank/DDBJ whole genome shotgun (WGS) entry which is preliminary data.</text>
</comment>